<name>A0A9K3DC98_9EUKA</name>
<proteinExistence type="predicted"/>
<protein>
    <submittedName>
        <fullName evidence="1">Uncharacterized protein</fullName>
    </submittedName>
</protein>
<dbReference type="AlphaFoldDB" id="A0A9K3DC98"/>
<dbReference type="Proteomes" id="UP000265618">
    <property type="component" value="Unassembled WGS sequence"/>
</dbReference>
<evidence type="ECO:0000313" key="2">
    <source>
        <dbReference type="Proteomes" id="UP000265618"/>
    </source>
</evidence>
<evidence type="ECO:0000313" key="1">
    <source>
        <dbReference type="EMBL" id="GIQ92477.1"/>
    </source>
</evidence>
<sequence>IFISPLTQLNIDDHNRISTTDNRLLRRIVRDAHTKKISAAQTIQ</sequence>
<comment type="caution">
    <text evidence="1">The sequence shown here is derived from an EMBL/GenBank/DDBJ whole genome shotgun (WGS) entry which is preliminary data.</text>
</comment>
<reference evidence="1 2" key="1">
    <citation type="journal article" date="2018" name="PLoS ONE">
        <title>The draft genome of Kipferlia bialata reveals reductive genome evolution in fornicate parasites.</title>
        <authorList>
            <person name="Tanifuji G."/>
            <person name="Takabayashi S."/>
            <person name="Kume K."/>
            <person name="Takagi M."/>
            <person name="Nakayama T."/>
            <person name="Kamikawa R."/>
            <person name="Inagaki Y."/>
            <person name="Hashimoto T."/>
        </authorList>
    </citation>
    <scope>NUCLEOTIDE SEQUENCE [LARGE SCALE GENOMIC DNA]</scope>
    <source>
        <strain evidence="1">NY0173</strain>
    </source>
</reference>
<organism evidence="1 2">
    <name type="scientific">Kipferlia bialata</name>
    <dbReference type="NCBI Taxonomy" id="797122"/>
    <lineage>
        <taxon>Eukaryota</taxon>
        <taxon>Metamonada</taxon>
        <taxon>Carpediemonas-like organisms</taxon>
        <taxon>Kipferlia</taxon>
    </lineage>
</organism>
<keyword evidence="2" id="KW-1185">Reference proteome</keyword>
<feature type="non-terminal residue" evidence="1">
    <location>
        <position position="44"/>
    </location>
</feature>
<feature type="non-terminal residue" evidence="1">
    <location>
        <position position="1"/>
    </location>
</feature>
<accession>A0A9K3DC98</accession>
<dbReference type="EMBL" id="BDIP01009805">
    <property type="protein sequence ID" value="GIQ92477.1"/>
    <property type="molecule type" value="Genomic_DNA"/>
</dbReference>
<gene>
    <name evidence="1" type="ORF">KIPB_016268</name>
</gene>